<dbReference type="Pfam" id="PF00226">
    <property type="entry name" value="DnaJ"/>
    <property type="match status" value="1"/>
</dbReference>
<dbReference type="PRINTS" id="PR00625">
    <property type="entry name" value="JDOMAIN"/>
</dbReference>
<gene>
    <name evidence="3" type="ORF">M6B22_14700</name>
</gene>
<dbReference type="PANTHER" id="PTHR24074">
    <property type="entry name" value="CO-CHAPERONE PROTEIN DJLA"/>
    <property type="match status" value="1"/>
</dbReference>
<organism evidence="3 4">
    <name type="scientific">Jatrophihabitans cynanchi</name>
    <dbReference type="NCBI Taxonomy" id="2944128"/>
    <lineage>
        <taxon>Bacteria</taxon>
        <taxon>Bacillati</taxon>
        <taxon>Actinomycetota</taxon>
        <taxon>Actinomycetes</taxon>
        <taxon>Jatrophihabitantales</taxon>
        <taxon>Jatrophihabitantaceae</taxon>
        <taxon>Jatrophihabitans</taxon>
    </lineage>
</organism>
<dbReference type="Gene3D" id="1.10.287.110">
    <property type="entry name" value="DnaJ domain"/>
    <property type="match status" value="1"/>
</dbReference>
<evidence type="ECO:0000256" key="1">
    <source>
        <dbReference type="SAM" id="MobiDB-lite"/>
    </source>
</evidence>
<protein>
    <submittedName>
        <fullName evidence="3">J domain-containing protein</fullName>
    </submittedName>
</protein>
<dbReference type="SUPFAM" id="SSF46565">
    <property type="entry name" value="Chaperone J-domain"/>
    <property type="match status" value="1"/>
</dbReference>
<dbReference type="InterPro" id="IPR036869">
    <property type="entry name" value="J_dom_sf"/>
</dbReference>
<name>A0ABY7JVS9_9ACTN</name>
<dbReference type="CDD" id="cd06257">
    <property type="entry name" value="DnaJ"/>
    <property type="match status" value="1"/>
</dbReference>
<dbReference type="InterPro" id="IPR001623">
    <property type="entry name" value="DnaJ_domain"/>
</dbReference>
<feature type="domain" description="J" evidence="2">
    <location>
        <begin position="7"/>
        <end position="77"/>
    </location>
</feature>
<dbReference type="PROSITE" id="PS50076">
    <property type="entry name" value="DNAJ_2"/>
    <property type="match status" value="1"/>
</dbReference>
<evidence type="ECO:0000259" key="2">
    <source>
        <dbReference type="PROSITE" id="PS50076"/>
    </source>
</evidence>
<proteinExistence type="predicted"/>
<reference evidence="3" key="1">
    <citation type="submission" date="2022-05" db="EMBL/GenBank/DDBJ databases">
        <title>Jatrophihabitans sp. SB3-54 whole genome sequence.</title>
        <authorList>
            <person name="Suh M.K."/>
            <person name="Eom M.K."/>
            <person name="Kim J.S."/>
            <person name="Kim H.S."/>
            <person name="Do H.E."/>
            <person name="Shin Y.K."/>
            <person name="Lee J.-S."/>
        </authorList>
    </citation>
    <scope>NUCLEOTIDE SEQUENCE</scope>
    <source>
        <strain evidence="3">SB3-54</strain>
    </source>
</reference>
<feature type="region of interest" description="Disordered" evidence="1">
    <location>
        <begin position="80"/>
        <end position="118"/>
    </location>
</feature>
<dbReference type="InterPro" id="IPR050817">
    <property type="entry name" value="DjlA_DnaK_co-chaperone"/>
</dbReference>
<dbReference type="EMBL" id="CP097463">
    <property type="protein sequence ID" value="WAX55783.1"/>
    <property type="molecule type" value="Genomic_DNA"/>
</dbReference>
<dbReference type="SMART" id="SM00271">
    <property type="entry name" value="DnaJ"/>
    <property type="match status" value="1"/>
</dbReference>
<dbReference type="RefSeq" id="WP_269442306.1">
    <property type="nucleotide sequence ID" value="NZ_CP097463.1"/>
</dbReference>
<dbReference type="Proteomes" id="UP001164693">
    <property type="component" value="Chromosome"/>
</dbReference>
<evidence type="ECO:0000313" key="3">
    <source>
        <dbReference type="EMBL" id="WAX55783.1"/>
    </source>
</evidence>
<evidence type="ECO:0000313" key="4">
    <source>
        <dbReference type="Proteomes" id="UP001164693"/>
    </source>
</evidence>
<sequence>MSDETPDLYAVLGITAQATPAEISHAYRSLLRHHHPDTRGIGDQAHATASDNALQQVLAAYSVLGDPVRRAAYDRGVAARSQPVIVRRQPQHPRPPRGSSVPTPPIVAGPVRWHRGPL</sequence>
<keyword evidence="4" id="KW-1185">Reference proteome</keyword>
<accession>A0ABY7JVS9</accession>